<reference evidence="3" key="1">
    <citation type="submission" date="2016-11" db="EMBL/GenBank/DDBJ databases">
        <authorList>
            <person name="Varghese N."/>
            <person name="Submissions S."/>
        </authorList>
    </citation>
    <scope>NUCLEOTIDE SEQUENCE [LARGE SCALE GENOMIC DNA]</scope>
    <source>
        <strain evidence="3">CECT 8089</strain>
    </source>
</reference>
<dbReference type="PANTHER" id="PTHR31360:SF0">
    <property type="entry name" value="OIL BODY-ASSOCIATED PROTEIN 1B"/>
    <property type="match status" value="1"/>
</dbReference>
<dbReference type="AlphaFoldDB" id="A0A1M6XBQ9"/>
<organism evidence="2 3">
    <name type="scientific">Phytopseudomonas punonensis</name>
    <dbReference type="NCBI Taxonomy" id="1220495"/>
    <lineage>
        <taxon>Bacteria</taxon>
        <taxon>Pseudomonadati</taxon>
        <taxon>Pseudomonadota</taxon>
        <taxon>Gammaproteobacteria</taxon>
        <taxon>Pseudomonadales</taxon>
        <taxon>Pseudomonadaceae</taxon>
        <taxon>Phytopseudomonas</taxon>
    </lineage>
</organism>
<gene>
    <name evidence="2" type="ORF">SAMN05216288_0884</name>
</gene>
<keyword evidence="1" id="KW-0732">Signal</keyword>
<name>A0A1M6XBQ9_9GAMM</name>
<evidence type="ECO:0000313" key="3">
    <source>
        <dbReference type="Proteomes" id="UP000184305"/>
    </source>
</evidence>
<feature type="chain" id="PRO_5012409861" description="DUF1264 domain-containing protein" evidence="1">
    <location>
        <begin position="21"/>
        <end position="253"/>
    </location>
</feature>
<evidence type="ECO:0000256" key="1">
    <source>
        <dbReference type="SAM" id="SignalP"/>
    </source>
</evidence>
<evidence type="ECO:0008006" key="4">
    <source>
        <dbReference type="Google" id="ProtNLM"/>
    </source>
</evidence>
<dbReference type="PANTHER" id="PTHR31360">
    <property type="match status" value="1"/>
</dbReference>
<sequence length="253" mass="28197">MLTRIGLILLPMLATLPLSGCIGTESHSNVGIEGAPTKADTRLLEAGAATLQSQPPVAALNAYLDGFHFYNGRPEAQMEAHHYCSILSEELIQCVIYDGNVKEAKLMGVEYIISEQLFNTLPEDEKALWHSHVHEVKSGQLIAPGIPEAAEHALMRKLVRTYGKTWHTWHTWHTDQKNSLPLGVPQLMMGFTADGQLDPRMVDERDQRFGIDSMKKRQNRADIEPPQVAPDADAWQKGKVFQIEDPTGAHVHH</sequence>
<dbReference type="EMBL" id="FRBQ01000001">
    <property type="protein sequence ID" value="SHL03394.1"/>
    <property type="molecule type" value="Genomic_DNA"/>
</dbReference>
<evidence type="ECO:0000313" key="2">
    <source>
        <dbReference type="EMBL" id="SHL03394.1"/>
    </source>
</evidence>
<dbReference type="Pfam" id="PF06884">
    <property type="entry name" value="DUF1264"/>
    <property type="match status" value="1"/>
</dbReference>
<feature type="signal peptide" evidence="1">
    <location>
        <begin position="1"/>
        <end position="20"/>
    </location>
</feature>
<dbReference type="Proteomes" id="UP000184305">
    <property type="component" value="Unassembled WGS sequence"/>
</dbReference>
<protein>
    <recommendedName>
        <fullName evidence="4">DUF1264 domain-containing protein</fullName>
    </recommendedName>
</protein>
<accession>A0A1M6XBQ9</accession>
<keyword evidence="3" id="KW-1185">Reference proteome</keyword>
<dbReference type="RefSeq" id="WP_073261697.1">
    <property type="nucleotide sequence ID" value="NZ_FRBQ01000001.1"/>
</dbReference>
<proteinExistence type="predicted"/>
<dbReference type="InterPro" id="IPR010686">
    <property type="entry name" value="OBAP-like"/>
</dbReference>
<dbReference type="STRING" id="1220495.SAMN05216288_0884"/>
<dbReference type="OrthoDB" id="254168at2"/>